<evidence type="ECO:0000256" key="1">
    <source>
        <dbReference type="SAM" id="MobiDB-lite"/>
    </source>
</evidence>
<evidence type="ECO:0000313" key="3">
    <source>
        <dbReference type="Proteomes" id="UP001054945"/>
    </source>
</evidence>
<keyword evidence="3" id="KW-1185">Reference proteome</keyword>
<comment type="caution">
    <text evidence="2">The sequence shown here is derived from an EMBL/GenBank/DDBJ whole genome shotgun (WGS) entry which is preliminary data.</text>
</comment>
<gene>
    <name evidence="2" type="ORF">CEXT_461051</name>
</gene>
<feature type="compositionally biased region" description="Polar residues" evidence="1">
    <location>
        <begin position="52"/>
        <end position="68"/>
    </location>
</feature>
<dbReference type="AlphaFoldDB" id="A0AAV4SJZ6"/>
<dbReference type="EMBL" id="BPLR01009525">
    <property type="protein sequence ID" value="GIY32567.1"/>
    <property type="molecule type" value="Genomic_DNA"/>
</dbReference>
<evidence type="ECO:0000313" key="2">
    <source>
        <dbReference type="EMBL" id="GIY32567.1"/>
    </source>
</evidence>
<proteinExistence type="predicted"/>
<feature type="region of interest" description="Disordered" evidence="1">
    <location>
        <begin position="1"/>
        <end position="30"/>
    </location>
</feature>
<dbReference type="Proteomes" id="UP001054945">
    <property type="component" value="Unassembled WGS sequence"/>
</dbReference>
<name>A0AAV4SJZ6_CAEEX</name>
<feature type="compositionally biased region" description="Basic and acidic residues" evidence="1">
    <location>
        <begin position="9"/>
        <end position="30"/>
    </location>
</feature>
<accession>A0AAV4SJZ6</accession>
<sequence>MGKSVRPHIAWEGKHKTESRTGAGHGHEANKRMAVQCSEFETIELDALLGNSNCSEETGTTGQPTFQHSLPREPSGSRHLNPWTTPPTPCAEGFETGRASASPDTDSSS</sequence>
<protein>
    <submittedName>
        <fullName evidence="2">Uncharacterized protein</fullName>
    </submittedName>
</protein>
<reference evidence="2 3" key="1">
    <citation type="submission" date="2021-06" db="EMBL/GenBank/DDBJ databases">
        <title>Caerostris extrusa draft genome.</title>
        <authorList>
            <person name="Kono N."/>
            <person name="Arakawa K."/>
        </authorList>
    </citation>
    <scope>NUCLEOTIDE SEQUENCE [LARGE SCALE GENOMIC DNA]</scope>
</reference>
<feature type="region of interest" description="Disordered" evidence="1">
    <location>
        <begin position="52"/>
        <end position="109"/>
    </location>
</feature>
<organism evidence="2 3">
    <name type="scientific">Caerostris extrusa</name>
    <name type="common">Bark spider</name>
    <name type="synonym">Caerostris bankana</name>
    <dbReference type="NCBI Taxonomy" id="172846"/>
    <lineage>
        <taxon>Eukaryota</taxon>
        <taxon>Metazoa</taxon>
        <taxon>Ecdysozoa</taxon>
        <taxon>Arthropoda</taxon>
        <taxon>Chelicerata</taxon>
        <taxon>Arachnida</taxon>
        <taxon>Araneae</taxon>
        <taxon>Araneomorphae</taxon>
        <taxon>Entelegynae</taxon>
        <taxon>Araneoidea</taxon>
        <taxon>Araneidae</taxon>
        <taxon>Caerostris</taxon>
    </lineage>
</organism>